<evidence type="ECO:0000256" key="6">
    <source>
        <dbReference type="ARBA" id="ARBA00023136"/>
    </source>
</evidence>
<feature type="transmembrane region" description="Helical" evidence="7">
    <location>
        <begin position="484"/>
        <end position="506"/>
    </location>
</feature>
<keyword evidence="12" id="KW-1185">Reference proteome</keyword>
<dbReference type="SUPFAM" id="SSF82689">
    <property type="entry name" value="Mechanosensitive channel protein MscS (YggB), C-terminal domain"/>
    <property type="match status" value="1"/>
</dbReference>
<feature type="transmembrane region" description="Helical" evidence="7">
    <location>
        <begin position="171"/>
        <end position="196"/>
    </location>
</feature>
<comment type="subcellular location">
    <subcellularLocation>
        <location evidence="1">Cell membrane</location>
        <topology evidence="1">Multi-pass membrane protein</topology>
    </subcellularLocation>
</comment>
<dbReference type="PANTHER" id="PTHR30460:SF0">
    <property type="entry name" value="MODERATE CONDUCTANCE MECHANOSENSITIVE CHANNEL YBIO"/>
    <property type="match status" value="1"/>
</dbReference>
<dbReference type="EMBL" id="JARFYN010000026">
    <property type="protein sequence ID" value="MDL2407860.1"/>
    <property type="molecule type" value="Genomic_DNA"/>
</dbReference>
<feature type="transmembrane region" description="Helical" evidence="7">
    <location>
        <begin position="459"/>
        <end position="478"/>
    </location>
</feature>
<dbReference type="InterPro" id="IPR023408">
    <property type="entry name" value="MscS_beta-dom_sf"/>
</dbReference>
<evidence type="ECO:0000313" key="12">
    <source>
        <dbReference type="Proteomes" id="UP001172630"/>
    </source>
</evidence>
<dbReference type="Proteomes" id="UP001172630">
    <property type="component" value="Unassembled WGS sequence"/>
</dbReference>
<dbReference type="Pfam" id="PF21088">
    <property type="entry name" value="MS_channel_1st"/>
    <property type="match status" value="1"/>
</dbReference>
<dbReference type="InterPro" id="IPR010920">
    <property type="entry name" value="LSM_dom_sf"/>
</dbReference>
<feature type="transmembrane region" description="Helical" evidence="7">
    <location>
        <begin position="241"/>
        <end position="258"/>
    </location>
</feature>
<dbReference type="InterPro" id="IPR006685">
    <property type="entry name" value="MscS_channel_2nd"/>
</dbReference>
<feature type="transmembrane region" description="Helical" evidence="7">
    <location>
        <begin position="270"/>
        <end position="288"/>
    </location>
</feature>
<keyword evidence="4 7" id="KW-0812">Transmembrane</keyword>
<dbReference type="SUPFAM" id="SSF82861">
    <property type="entry name" value="Mechanosensitive channel protein MscS (YggB), transmembrane region"/>
    <property type="match status" value="1"/>
</dbReference>
<sequence>MLVEGAPTRAILFLSVRIHLAFSRGLIPFIFALLFMAIAQQPCHAQSPEMPPAPQPAPLPAKVSELLHLMNDPELRQWLEKRQAAEQPTPAIAETMIESGEAKARTRYQALRSAIPTVPAQIAAAASRVREQAKNSGFAPATVMFTALVCVGFAAEWFFKKAVVKARFGNPLVAYAVGEFGPWVTFMLVSSAIFLAIDWPPLLHVVILFYLLAFIIARLAFAVLKPLTDAGALSAFGTRRIRLFIAVLAVAGATTSLARPLSIDRDVETIMSYGFSILLLLIAIEAVWRRPENASAAEQRTVVSVLYSLYMICLWFFWAVNFLGLFWAGIYLIVLPRLLTAVGRTAEAFAKGRWPNDNKTSARTVLAVRGARAFVIVAAVAWVIFIWQYNPNILVRENPTIDAAVRGALKSIVILIFADLCWQLSKAFIDARMGDADSVASSPSADVARAGRLRTLLPIFRNALAAVVIAAAVLTVLAEMGVQIGPLIAGAGIFGVAVGFGSQTLVKDIVSGIFYLMDDAFRVGEYIQSGNYMGTVESFSLRSVRLRHHRGAVFTVPFGELGAVQNMSRDWVADKFLLRFPFNTDVAKAKRIITQIGEQLKEDPEIGPQILKTLEMKGVEQIGDFGVELSFAFTALPGRQTYIRRQAYTMIRDAFIENGIDFAQPAAQAGGEDKSDAAALTLQKKWGEQMARSPSPRT</sequence>
<accession>A0ABT7KGX4</accession>
<feature type="transmembrane region" description="Helical" evidence="7">
    <location>
        <begin position="324"/>
        <end position="343"/>
    </location>
</feature>
<keyword evidence="3" id="KW-1003">Cell membrane</keyword>
<dbReference type="InterPro" id="IPR011014">
    <property type="entry name" value="MscS_channel_TM-2"/>
</dbReference>
<evidence type="ECO:0000256" key="1">
    <source>
        <dbReference type="ARBA" id="ARBA00004651"/>
    </source>
</evidence>
<evidence type="ECO:0000256" key="3">
    <source>
        <dbReference type="ARBA" id="ARBA00022475"/>
    </source>
</evidence>
<reference evidence="11" key="1">
    <citation type="submission" date="2023-06" db="EMBL/GenBank/DDBJ databases">
        <title>Phylogenetic Diversity of Rhizobium strains.</title>
        <authorList>
            <person name="Moura F.T."/>
            <person name="Helene L.C.F."/>
            <person name="Hungria M."/>
        </authorList>
    </citation>
    <scope>NUCLEOTIDE SEQUENCE</scope>
    <source>
        <strain evidence="11">CCGE524</strain>
    </source>
</reference>
<dbReference type="PANTHER" id="PTHR30460">
    <property type="entry name" value="MODERATE CONDUCTANCE MECHANOSENSITIVE CHANNEL YBIO"/>
    <property type="match status" value="1"/>
</dbReference>
<dbReference type="InterPro" id="IPR011066">
    <property type="entry name" value="MscS_channel_C_sf"/>
</dbReference>
<feature type="transmembrane region" description="Helical" evidence="7">
    <location>
        <begin position="300"/>
        <end position="318"/>
    </location>
</feature>
<feature type="transmembrane region" description="Helical" evidence="7">
    <location>
        <begin position="137"/>
        <end position="159"/>
    </location>
</feature>
<feature type="domain" description="Mechanosensitive ion channel MscS C-terminal" evidence="9">
    <location>
        <begin position="580"/>
        <end position="662"/>
    </location>
</feature>
<feature type="transmembrane region" description="Helical" evidence="7">
    <location>
        <begin position="202"/>
        <end position="221"/>
    </location>
</feature>
<dbReference type="Gene3D" id="3.30.70.100">
    <property type="match status" value="1"/>
</dbReference>
<evidence type="ECO:0000259" key="8">
    <source>
        <dbReference type="Pfam" id="PF00924"/>
    </source>
</evidence>
<feature type="transmembrane region" description="Helical" evidence="7">
    <location>
        <begin position="364"/>
        <end position="387"/>
    </location>
</feature>
<protein>
    <submittedName>
        <fullName evidence="11">Mechanosensitive ion channel family protein</fullName>
    </submittedName>
</protein>
<proteinExistence type="inferred from homology"/>
<dbReference type="Pfam" id="PF00924">
    <property type="entry name" value="MS_channel_2nd"/>
    <property type="match status" value="1"/>
</dbReference>
<dbReference type="InterPro" id="IPR045276">
    <property type="entry name" value="YbiO_bact"/>
</dbReference>
<evidence type="ECO:0000259" key="9">
    <source>
        <dbReference type="Pfam" id="PF21082"/>
    </source>
</evidence>
<comment type="caution">
    <text evidence="11">The sequence shown here is derived from an EMBL/GenBank/DDBJ whole genome shotgun (WGS) entry which is preliminary data.</text>
</comment>
<dbReference type="Pfam" id="PF21082">
    <property type="entry name" value="MS_channel_3rd"/>
    <property type="match status" value="1"/>
</dbReference>
<feature type="domain" description="Mechanosensitive ion channel MscS" evidence="8">
    <location>
        <begin position="504"/>
        <end position="569"/>
    </location>
</feature>
<evidence type="ECO:0000256" key="7">
    <source>
        <dbReference type="SAM" id="Phobius"/>
    </source>
</evidence>
<gene>
    <name evidence="11" type="ORF">PY650_19785</name>
</gene>
<evidence type="ECO:0000313" key="11">
    <source>
        <dbReference type="EMBL" id="MDL2407860.1"/>
    </source>
</evidence>
<dbReference type="Gene3D" id="2.30.30.60">
    <property type="match status" value="1"/>
</dbReference>
<evidence type="ECO:0000256" key="5">
    <source>
        <dbReference type="ARBA" id="ARBA00022989"/>
    </source>
</evidence>
<comment type="similarity">
    <text evidence="2">Belongs to the MscS (TC 1.A.23) family.</text>
</comment>
<keyword evidence="5 7" id="KW-1133">Transmembrane helix</keyword>
<dbReference type="InterPro" id="IPR049278">
    <property type="entry name" value="MS_channel_C"/>
</dbReference>
<feature type="domain" description="Mechanosensitive ion channel transmembrane helices 2/3" evidence="10">
    <location>
        <begin position="463"/>
        <end position="503"/>
    </location>
</feature>
<dbReference type="InterPro" id="IPR049142">
    <property type="entry name" value="MS_channel_1st"/>
</dbReference>
<evidence type="ECO:0000259" key="10">
    <source>
        <dbReference type="Pfam" id="PF21088"/>
    </source>
</evidence>
<dbReference type="Gene3D" id="1.10.287.1260">
    <property type="match status" value="1"/>
</dbReference>
<evidence type="ECO:0000256" key="4">
    <source>
        <dbReference type="ARBA" id="ARBA00022692"/>
    </source>
</evidence>
<feature type="transmembrane region" description="Helical" evidence="7">
    <location>
        <begin position="21"/>
        <end position="39"/>
    </location>
</feature>
<dbReference type="SUPFAM" id="SSF50182">
    <property type="entry name" value="Sm-like ribonucleoproteins"/>
    <property type="match status" value="1"/>
</dbReference>
<name>A0ABT7KGX4_9HYPH</name>
<evidence type="ECO:0000256" key="2">
    <source>
        <dbReference type="ARBA" id="ARBA00008017"/>
    </source>
</evidence>
<keyword evidence="6 7" id="KW-0472">Membrane</keyword>
<organism evidence="11 12">
    <name type="scientific">Rhizobium calliandrae</name>
    <dbReference type="NCBI Taxonomy" id="1312182"/>
    <lineage>
        <taxon>Bacteria</taxon>
        <taxon>Pseudomonadati</taxon>
        <taxon>Pseudomonadota</taxon>
        <taxon>Alphaproteobacteria</taxon>
        <taxon>Hyphomicrobiales</taxon>
        <taxon>Rhizobiaceae</taxon>
        <taxon>Rhizobium/Agrobacterium group</taxon>
        <taxon>Rhizobium</taxon>
    </lineage>
</organism>